<dbReference type="Pfam" id="PF01841">
    <property type="entry name" value="Transglut_core"/>
    <property type="match status" value="1"/>
</dbReference>
<protein>
    <recommendedName>
        <fullName evidence="1">Transglutaminase-like domain-containing protein</fullName>
    </recommendedName>
</protein>
<dbReference type="InterPro" id="IPR038765">
    <property type="entry name" value="Papain-like_cys_pep_sf"/>
</dbReference>
<dbReference type="SMART" id="SM00460">
    <property type="entry name" value="TGc"/>
    <property type="match status" value="1"/>
</dbReference>
<dbReference type="InterPro" id="IPR002931">
    <property type="entry name" value="Transglutaminase-like"/>
</dbReference>
<dbReference type="SUPFAM" id="SSF54001">
    <property type="entry name" value="Cysteine proteinases"/>
    <property type="match status" value="1"/>
</dbReference>
<organism evidence="2 3">
    <name type="scientific">Dunaliella salina</name>
    <name type="common">Green alga</name>
    <name type="synonym">Protococcus salinus</name>
    <dbReference type="NCBI Taxonomy" id="3046"/>
    <lineage>
        <taxon>Eukaryota</taxon>
        <taxon>Viridiplantae</taxon>
        <taxon>Chlorophyta</taxon>
        <taxon>core chlorophytes</taxon>
        <taxon>Chlorophyceae</taxon>
        <taxon>CS clade</taxon>
        <taxon>Chlamydomonadales</taxon>
        <taxon>Dunaliellaceae</taxon>
        <taxon>Dunaliella</taxon>
    </lineage>
</organism>
<dbReference type="PANTHER" id="PTHR35532:SF5">
    <property type="entry name" value="CARBOHYDRATE-BINDING DOMAIN-CONTAINING PROTEIN"/>
    <property type="match status" value="1"/>
</dbReference>
<accession>A0ABQ7GF06</accession>
<dbReference type="Gene3D" id="3.10.620.30">
    <property type="match status" value="1"/>
</dbReference>
<comment type="caution">
    <text evidence="2">The sequence shown here is derived from an EMBL/GenBank/DDBJ whole genome shotgun (WGS) entry which is preliminary data.</text>
</comment>
<dbReference type="EMBL" id="MU069825">
    <property type="protein sequence ID" value="KAF5833188.1"/>
    <property type="molecule type" value="Genomic_DNA"/>
</dbReference>
<evidence type="ECO:0000313" key="2">
    <source>
        <dbReference type="EMBL" id="KAF5833188.1"/>
    </source>
</evidence>
<dbReference type="PANTHER" id="PTHR35532">
    <property type="entry name" value="SIMILAR TO POLYHYDROXYALKANOATE DEPOLYMERASE"/>
    <property type="match status" value="1"/>
</dbReference>
<dbReference type="Proteomes" id="UP000815325">
    <property type="component" value="Unassembled WGS sequence"/>
</dbReference>
<evidence type="ECO:0000313" key="3">
    <source>
        <dbReference type="Proteomes" id="UP000815325"/>
    </source>
</evidence>
<keyword evidence="3" id="KW-1185">Reference proteome</keyword>
<gene>
    <name evidence="2" type="ORF">DUNSADRAFT_10602</name>
</gene>
<sequence>METIWQPDGSSRLFKAVDRKSLNSEFLSINVDFALKARQANSWAADVPWDLFLNYVLPYASYDENRDDWRPVFSYLFSPMVRSARSLTEAVQILNFGLWKIWGITFRPDQTPEVMSPFQVMEAGYASCTGLSIFLVNACRSVGIPARVVGTPSWKAREESMHDMSKKVSEYGHSMRTDNHNFNNHNWVEVWDGVSWSFCGALEANSKGLNRTWFFPQPAKSQIPGDRYHAIYAASFAPTGVNYPLVWDESWSQPGIDVTQSYLDAKAPQ</sequence>
<evidence type="ECO:0000259" key="1">
    <source>
        <dbReference type="SMART" id="SM00460"/>
    </source>
</evidence>
<proteinExistence type="predicted"/>
<feature type="domain" description="Transglutaminase-like" evidence="1">
    <location>
        <begin position="120"/>
        <end position="203"/>
    </location>
</feature>
<name>A0ABQ7GF06_DUNSA</name>
<reference evidence="2" key="1">
    <citation type="submission" date="2017-08" db="EMBL/GenBank/DDBJ databases">
        <authorList>
            <person name="Polle J.E."/>
            <person name="Barry K."/>
            <person name="Cushman J."/>
            <person name="Schmutz J."/>
            <person name="Tran D."/>
            <person name="Hathwaick L.T."/>
            <person name="Yim W.C."/>
            <person name="Jenkins J."/>
            <person name="Mckie-Krisberg Z.M."/>
            <person name="Prochnik S."/>
            <person name="Lindquist E."/>
            <person name="Dockter R.B."/>
            <person name="Adam C."/>
            <person name="Molina H."/>
            <person name="Bunkerborg J."/>
            <person name="Jin E."/>
            <person name="Buchheim M."/>
            <person name="Magnuson J."/>
        </authorList>
    </citation>
    <scope>NUCLEOTIDE SEQUENCE</scope>
    <source>
        <strain evidence="2">CCAP 19/18</strain>
    </source>
</reference>